<proteinExistence type="inferred from homology"/>
<dbReference type="KEGG" id="mbah:HYN46_02135"/>
<evidence type="ECO:0000313" key="5">
    <source>
        <dbReference type="EMBL" id="AXI01782.1"/>
    </source>
</evidence>
<dbReference type="SMART" id="SM00822">
    <property type="entry name" value="PKS_KR"/>
    <property type="match status" value="1"/>
</dbReference>
<dbReference type="AlphaFoldDB" id="A0A345P3C3"/>
<dbReference type="PROSITE" id="PS00061">
    <property type="entry name" value="ADH_SHORT"/>
    <property type="match status" value="1"/>
</dbReference>
<dbReference type="GO" id="GO:0016020">
    <property type="term" value="C:membrane"/>
    <property type="evidence" value="ECO:0007669"/>
    <property type="project" value="TreeGrafter"/>
</dbReference>
<evidence type="ECO:0000256" key="1">
    <source>
        <dbReference type="ARBA" id="ARBA00006484"/>
    </source>
</evidence>
<keyword evidence="2" id="KW-0560">Oxidoreductase</keyword>
<dbReference type="PANTHER" id="PTHR44196">
    <property type="entry name" value="DEHYDROGENASE/REDUCTASE SDR FAMILY MEMBER 7B"/>
    <property type="match status" value="1"/>
</dbReference>
<comment type="similarity">
    <text evidence="1 3">Belongs to the short-chain dehydrogenases/reductases (SDR) family.</text>
</comment>
<dbReference type="PRINTS" id="PR00080">
    <property type="entry name" value="SDRFAMILY"/>
</dbReference>
<dbReference type="GO" id="GO:0016491">
    <property type="term" value="F:oxidoreductase activity"/>
    <property type="evidence" value="ECO:0007669"/>
    <property type="project" value="UniProtKB-KW"/>
</dbReference>
<evidence type="ECO:0000256" key="3">
    <source>
        <dbReference type="RuleBase" id="RU000363"/>
    </source>
</evidence>
<dbReference type="SUPFAM" id="SSF51735">
    <property type="entry name" value="NAD(P)-binding Rossmann-fold domains"/>
    <property type="match status" value="1"/>
</dbReference>
<dbReference type="EMBL" id="CP031222">
    <property type="protein sequence ID" value="AXI01782.1"/>
    <property type="molecule type" value="Genomic_DNA"/>
</dbReference>
<protein>
    <submittedName>
        <fullName evidence="5">SDR family NAD(P)-dependent oxidoreductase</fullName>
    </submittedName>
</protein>
<dbReference type="InterPro" id="IPR020904">
    <property type="entry name" value="Sc_DH/Rdtase_CS"/>
</dbReference>
<feature type="domain" description="Ketoreductase" evidence="4">
    <location>
        <begin position="14"/>
        <end position="195"/>
    </location>
</feature>
<dbReference type="Pfam" id="PF00106">
    <property type="entry name" value="adh_short"/>
    <property type="match status" value="1"/>
</dbReference>
<dbReference type="RefSeq" id="WP_114897892.1">
    <property type="nucleotide sequence ID" value="NZ_CP031222.1"/>
</dbReference>
<organism evidence="5 6">
    <name type="scientific">Aquirhabdus parva</name>
    <dbReference type="NCBI Taxonomy" id="2283318"/>
    <lineage>
        <taxon>Bacteria</taxon>
        <taxon>Pseudomonadati</taxon>
        <taxon>Pseudomonadota</taxon>
        <taxon>Gammaproteobacteria</taxon>
        <taxon>Moraxellales</taxon>
        <taxon>Moraxellaceae</taxon>
        <taxon>Aquirhabdus</taxon>
    </lineage>
</organism>
<dbReference type="InterPro" id="IPR036291">
    <property type="entry name" value="NAD(P)-bd_dom_sf"/>
</dbReference>
<evidence type="ECO:0000256" key="2">
    <source>
        <dbReference type="ARBA" id="ARBA00023002"/>
    </source>
</evidence>
<dbReference type="PANTHER" id="PTHR44196:SF1">
    <property type="entry name" value="DEHYDROGENASE_REDUCTASE SDR FAMILY MEMBER 7B"/>
    <property type="match status" value="1"/>
</dbReference>
<evidence type="ECO:0000313" key="6">
    <source>
        <dbReference type="Proteomes" id="UP000253940"/>
    </source>
</evidence>
<sequence>MTSSRTQQGKLSNQTVWITGASSGIGEALAIACAARGANVVLSARRLDELERVKAACEEVGLGQFLAVALDVTDDIACDQAYFDISKQMGKVDWLINNAGISQRSLISDTLTAVDRKIMEVDYFSVVNLTRKVLPDMLKRRSGKVIFISSVAGLVGTQYRASYAAAKAAVHLWANSLRAEVGGQGIGVSVVFPGFVKTNVSVAALVGDGSEQGTMDDAQHTAMSATDFAEKTVKALLANREYIVVGGAKEKVAALLSRVSPTLLYKVIRRTKVT</sequence>
<accession>A0A345P3C3</accession>
<dbReference type="PIRSF" id="PIRSF000126">
    <property type="entry name" value="11-beta-HSD1"/>
    <property type="match status" value="1"/>
</dbReference>
<dbReference type="InterPro" id="IPR057326">
    <property type="entry name" value="KR_dom"/>
</dbReference>
<dbReference type="PRINTS" id="PR00081">
    <property type="entry name" value="GDHRDH"/>
</dbReference>
<gene>
    <name evidence="5" type="ORF">HYN46_02135</name>
</gene>
<reference evidence="5 6" key="1">
    <citation type="submission" date="2018-07" db="EMBL/GenBank/DDBJ databases">
        <title>Genome sequencing of Moraxellaceae gen. HYN0046.</title>
        <authorList>
            <person name="Kim M."/>
            <person name="Yi H."/>
        </authorList>
    </citation>
    <scope>NUCLEOTIDE SEQUENCE [LARGE SCALE GENOMIC DNA]</scope>
    <source>
        <strain evidence="5 6">HYN0046</strain>
    </source>
</reference>
<evidence type="ECO:0000259" key="4">
    <source>
        <dbReference type="SMART" id="SM00822"/>
    </source>
</evidence>
<dbReference type="OrthoDB" id="9810734at2"/>
<keyword evidence="6" id="KW-1185">Reference proteome</keyword>
<dbReference type="InterPro" id="IPR002347">
    <property type="entry name" value="SDR_fam"/>
</dbReference>
<name>A0A345P3C3_9GAMM</name>
<dbReference type="Gene3D" id="3.40.50.720">
    <property type="entry name" value="NAD(P)-binding Rossmann-like Domain"/>
    <property type="match status" value="1"/>
</dbReference>
<dbReference type="Proteomes" id="UP000253940">
    <property type="component" value="Chromosome"/>
</dbReference>